<protein>
    <submittedName>
        <fullName evidence="1">Uncharacterized protein</fullName>
    </submittedName>
</protein>
<dbReference type="EMBL" id="WIGO01000013">
    <property type="protein sequence ID" value="KAF6839399.1"/>
    <property type="molecule type" value="Genomic_DNA"/>
</dbReference>
<dbReference type="AlphaFoldDB" id="A0A8H6KXC4"/>
<evidence type="ECO:0000313" key="1">
    <source>
        <dbReference type="EMBL" id="KAF6839399.1"/>
    </source>
</evidence>
<accession>A0A8H6KXC4</accession>
<dbReference type="Proteomes" id="UP000654918">
    <property type="component" value="Unassembled WGS sequence"/>
</dbReference>
<keyword evidence="2" id="KW-1185">Reference proteome</keyword>
<name>A0A8H6KXC4_9PEZI</name>
<gene>
    <name evidence="1" type="ORF">CPLU01_01819</name>
</gene>
<proteinExistence type="predicted"/>
<comment type="caution">
    <text evidence="1">The sequence shown here is derived from an EMBL/GenBank/DDBJ whole genome shotgun (WGS) entry which is preliminary data.</text>
</comment>
<evidence type="ECO:0000313" key="2">
    <source>
        <dbReference type="Proteomes" id="UP000654918"/>
    </source>
</evidence>
<sequence>MRCVFLRYSAWTSAPDAAERQARCLHHAAHDTLARLASPVRDDVPTSITQRRSGRRALLSVSDMAPPHGIARGRWHRMAPMDHGSCRTARPAAFIPARPAPTYPSLPVAVVVLVFHRLRPTSFPTH</sequence>
<reference evidence="1" key="1">
    <citation type="journal article" date="2020" name="Phytopathology">
        <title>Genome Sequence Resources of Colletotrichum truncatum, C. plurivorum, C. musicola, and C. sojae: Four Species Pathogenic to Soybean (Glycine max).</title>
        <authorList>
            <person name="Rogerio F."/>
            <person name="Boufleur T.R."/>
            <person name="Ciampi-Guillardi M."/>
            <person name="Sukno S.A."/>
            <person name="Thon M.R."/>
            <person name="Massola Junior N.S."/>
            <person name="Baroncelli R."/>
        </authorList>
    </citation>
    <scope>NUCLEOTIDE SEQUENCE</scope>
    <source>
        <strain evidence="1">LFN00145</strain>
    </source>
</reference>
<organism evidence="1 2">
    <name type="scientific">Colletotrichum plurivorum</name>
    <dbReference type="NCBI Taxonomy" id="2175906"/>
    <lineage>
        <taxon>Eukaryota</taxon>
        <taxon>Fungi</taxon>
        <taxon>Dikarya</taxon>
        <taxon>Ascomycota</taxon>
        <taxon>Pezizomycotina</taxon>
        <taxon>Sordariomycetes</taxon>
        <taxon>Hypocreomycetidae</taxon>
        <taxon>Glomerellales</taxon>
        <taxon>Glomerellaceae</taxon>
        <taxon>Colletotrichum</taxon>
        <taxon>Colletotrichum orchidearum species complex</taxon>
    </lineage>
</organism>